<feature type="domain" description="Late embryogenesis abundant protein LEA-2 subgroup" evidence="7">
    <location>
        <begin position="127"/>
        <end position="211"/>
    </location>
</feature>
<dbReference type="InterPro" id="IPR044839">
    <property type="entry name" value="NDR1-like"/>
</dbReference>
<dbReference type="EMBL" id="CM018031">
    <property type="protein sequence ID" value="KAA8550455.1"/>
    <property type="molecule type" value="Genomic_DNA"/>
</dbReference>
<evidence type="ECO:0000313" key="8">
    <source>
        <dbReference type="EMBL" id="KAA8550455.1"/>
    </source>
</evidence>
<proteinExistence type="predicted"/>
<accession>A0A5J5C533</accession>
<dbReference type="GO" id="GO:0098542">
    <property type="term" value="P:defense response to other organism"/>
    <property type="evidence" value="ECO:0007669"/>
    <property type="project" value="InterPro"/>
</dbReference>
<gene>
    <name evidence="8" type="ORF">F0562_002139</name>
</gene>
<comment type="subcellular location">
    <subcellularLocation>
        <location evidence="1">Membrane</location>
        <topology evidence="1">Single-pass membrane protein</topology>
    </subcellularLocation>
</comment>
<evidence type="ECO:0000256" key="3">
    <source>
        <dbReference type="ARBA" id="ARBA00022989"/>
    </source>
</evidence>
<dbReference type="PANTHER" id="PTHR31234">
    <property type="entry name" value="LATE EMBRYOGENESIS ABUNDANT (LEA) HYDROXYPROLINE-RICH GLYCOPROTEIN FAMILY"/>
    <property type="match status" value="1"/>
</dbReference>
<protein>
    <recommendedName>
        <fullName evidence="7">Late embryogenesis abundant protein LEA-2 subgroup domain-containing protein</fullName>
    </recommendedName>
</protein>
<evidence type="ECO:0000256" key="6">
    <source>
        <dbReference type="SAM" id="Phobius"/>
    </source>
</evidence>
<dbReference type="SUPFAM" id="SSF117070">
    <property type="entry name" value="LEA14-like"/>
    <property type="match status" value="1"/>
</dbReference>
<evidence type="ECO:0000256" key="4">
    <source>
        <dbReference type="ARBA" id="ARBA00023136"/>
    </source>
</evidence>
<dbReference type="Proteomes" id="UP000325577">
    <property type="component" value="Linkage Group LG0"/>
</dbReference>
<feature type="transmembrane region" description="Helical" evidence="6">
    <location>
        <begin position="67"/>
        <end position="91"/>
    </location>
</feature>
<dbReference type="GO" id="GO:0005886">
    <property type="term" value="C:plasma membrane"/>
    <property type="evidence" value="ECO:0007669"/>
    <property type="project" value="TreeGrafter"/>
</dbReference>
<dbReference type="Gene3D" id="2.60.40.1820">
    <property type="match status" value="1"/>
</dbReference>
<keyword evidence="9" id="KW-1185">Reference proteome</keyword>
<dbReference type="InterPro" id="IPR004864">
    <property type="entry name" value="LEA_2"/>
</dbReference>
<keyword evidence="2 6" id="KW-0812">Transmembrane</keyword>
<evidence type="ECO:0000256" key="5">
    <source>
        <dbReference type="SAM" id="MobiDB-lite"/>
    </source>
</evidence>
<feature type="region of interest" description="Disordered" evidence="5">
    <location>
        <begin position="1"/>
        <end position="39"/>
    </location>
</feature>
<name>A0A5J5C533_9ASTE</name>
<evidence type="ECO:0000256" key="1">
    <source>
        <dbReference type="ARBA" id="ARBA00004167"/>
    </source>
</evidence>
<evidence type="ECO:0000256" key="2">
    <source>
        <dbReference type="ARBA" id="ARBA00022692"/>
    </source>
</evidence>
<evidence type="ECO:0000313" key="9">
    <source>
        <dbReference type="Proteomes" id="UP000325577"/>
    </source>
</evidence>
<dbReference type="AlphaFoldDB" id="A0A5J5C533"/>
<dbReference type="OrthoDB" id="1526082at2759"/>
<feature type="compositionally biased region" description="Polar residues" evidence="5">
    <location>
        <begin position="22"/>
        <end position="39"/>
    </location>
</feature>
<dbReference type="PANTHER" id="PTHR31234:SF32">
    <property type="entry name" value="LATE EMBRYOGENESIS ABUNDANT (LEA) HYDROXYPROLINE-RICH GLYCOPROTEIN FAMILY"/>
    <property type="match status" value="1"/>
</dbReference>
<reference evidence="8 9" key="1">
    <citation type="submission" date="2019-09" db="EMBL/GenBank/DDBJ databases">
        <title>A chromosome-level genome assembly of the Chinese tupelo Nyssa sinensis.</title>
        <authorList>
            <person name="Yang X."/>
            <person name="Kang M."/>
            <person name="Yang Y."/>
            <person name="Xiong H."/>
            <person name="Wang M."/>
            <person name="Zhang Z."/>
            <person name="Wang Z."/>
            <person name="Wu H."/>
            <person name="Ma T."/>
            <person name="Liu J."/>
            <person name="Xi Z."/>
        </authorList>
    </citation>
    <scope>NUCLEOTIDE SEQUENCE [LARGE SCALE GENOMIC DNA]</scope>
    <source>
        <strain evidence="8">J267</strain>
        <tissue evidence="8">Leaf</tissue>
    </source>
</reference>
<keyword evidence="3 6" id="KW-1133">Transmembrane helix</keyword>
<evidence type="ECO:0000259" key="7">
    <source>
        <dbReference type="Pfam" id="PF03168"/>
    </source>
</evidence>
<dbReference type="Pfam" id="PF03168">
    <property type="entry name" value="LEA_2"/>
    <property type="match status" value="1"/>
</dbReference>
<keyword evidence="4 6" id="KW-0472">Membrane</keyword>
<sequence>MADFALPRTSSVRKPPLGRPPSCQNLQRNSSRRVSFSDFTSKEDQISIQSSDDEEESGWKCCHSCCAWTSLAVGCVVFLVLLLAGSFFSYLQSNLPEVQIQRLNISKIGAVSSNKQTLLDADVELKFNATNKNDIVLEYGKLKMDISLDGIKMGEGNIAAFTQKPHNSTMLNIRSKVTKEAVVKDDVKDLKSNYNTSQLVIDVVMKGTLGFHVSGRELNGFPLTIKCLQIDQSAIDSGLRPDCSVRILPFSLTD</sequence>
<organism evidence="8 9">
    <name type="scientific">Nyssa sinensis</name>
    <dbReference type="NCBI Taxonomy" id="561372"/>
    <lineage>
        <taxon>Eukaryota</taxon>
        <taxon>Viridiplantae</taxon>
        <taxon>Streptophyta</taxon>
        <taxon>Embryophyta</taxon>
        <taxon>Tracheophyta</taxon>
        <taxon>Spermatophyta</taxon>
        <taxon>Magnoliopsida</taxon>
        <taxon>eudicotyledons</taxon>
        <taxon>Gunneridae</taxon>
        <taxon>Pentapetalae</taxon>
        <taxon>asterids</taxon>
        <taxon>Cornales</taxon>
        <taxon>Nyssaceae</taxon>
        <taxon>Nyssa</taxon>
    </lineage>
</organism>